<evidence type="ECO:0000313" key="2">
    <source>
        <dbReference type="EMBL" id="RJG09578.1"/>
    </source>
</evidence>
<feature type="chain" id="PRO_5019552076" evidence="1">
    <location>
        <begin position="33"/>
        <end position="90"/>
    </location>
</feature>
<evidence type="ECO:0000256" key="1">
    <source>
        <dbReference type="SAM" id="SignalP"/>
    </source>
</evidence>
<sequence length="90" mass="9226">MRTLQSTWRKRAPAVVLTLAAGVLLTACNSSNDTGGGSPPPAPTPPAVVVDSFFTIVAARVASLLDQDEPVAIDTITATAPEDTEPEAVP</sequence>
<dbReference type="Proteomes" id="UP000284006">
    <property type="component" value="Unassembled WGS sequence"/>
</dbReference>
<dbReference type="PROSITE" id="PS51257">
    <property type="entry name" value="PROKAR_LIPOPROTEIN"/>
    <property type="match status" value="1"/>
</dbReference>
<keyword evidence="1" id="KW-0732">Signal</keyword>
<dbReference type="AlphaFoldDB" id="A0A418XB41"/>
<accession>A0A418XB41</accession>
<organism evidence="2 3">
    <name type="scientific">Massilia cavernae</name>
    <dbReference type="NCBI Taxonomy" id="2320864"/>
    <lineage>
        <taxon>Bacteria</taxon>
        <taxon>Pseudomonadati</taxon>
        <taxon>Pseudomonadota</taxon>
        <taxon>Betaproteobacteria</taxon>
        <taxon>Burkholderiales</taxon>
        <taxon>Oxalobacteraceae</taxon>
        <taxon>Telluria group</taxon>
        <taxon>Massilia</taxon>
    </lineage>
</organism>
<feature type="signal peptide" evidence="1">
    <location>
        <begin position="1"/>
        <end position="32"/>
    </location>
</feature>
<comment type="caution">
    <text evidence="2">The sequence shown here is derived from an EMBL/GenBank/DDBJ whole genome shotgun (WGS) entry which is preliminary data.</text>
</comment>
<proteinExistence type="predicted"/>
<reference evidence="2 3" key="1">
    <citation type="submission" date="2018-09" db="EMBL/GenBank/DDBJ databases">
        <authorList>
            <person name="Zhu H."/>
        </authorList>
    </citation>
    <scope>NUCLEOTIDE SEQUENCE [LARGE SCALE GENOMIC DNA]</scope>
    <source>
        <strain evidence="2 3">K1S02-61</strain>
    </source>
</reference>
<evidence type="ECO:0000313" key="3">
    <source>
        <dbReference type="Proteomes" id="UP000284006"/>
    </source>
</evidence>
<dbReference type="EMBL" id="QYUP01000163">
    <property type="protein sequence ID" value="RJG09578.1"/>
    <property type="molecule type" value="Genomic_DNA"/>
</dbReference>
<dbReference type="RefSeq" id="WP_119812802.1">
    <property type="nucleotide sequence ID" value="NZ_QYUP01000163.1"/>
</dbReference>
<gene>
    <name evidence="2" type="ORF">D3872_22050</name>
</gene>
<name>A0A418XB41_9BURK</name>
<keyword evidence="3" id="KW-1185">Reference proteome</keyword>
<protein>
    <submittedName>
        <fullName evidence="2">Uncharacterized protein</fullName>
    </submittedName>
</protein>